<dbReference type="Proteomes" id="UP000199334">
    <property type="component" value="Unassembled WGS sequence"/>
</dbReference>
<evidence type="ECO:0000313" key="3">
    <source>
        <dbReference type="Proteomes" id="UP000199334"/>
    </source>
</evidence>
<dbReference type="EMBL" id="FNIG01000004">
    <property type="protein sequence ID" value="SDN42172.1"/>
    <property type="molecule type" value="Genomic_DNA"/>
</dbReference>
<dbReference type="OrthoDB" id="2657646at2"/>
<keyword evidence="1" id="KW-0472">Membrane</keyword>
<keyword evidence="1" id="KW-0812">Transmembrane</keyword>
<keyword evidence="3" id="KW-1185">Reference proteome</keyword>
<protein>
    <submittedName>
        <fullName evidence="2">Uncharacterized protein</fullName>
    </submittedName>
</protein>
<feature type="transmembrane region" description="Helical" evidence="1">
    <location>
        <begin position="62"/>
        <end position="80"/>
    </location>
</feature>
<evidence type="ECO:0000313" key="2">
    <source>
        <dbReference type="EMBL" id="SDN42172.1"/>
    </source>
</evidence>
<evidence type="ECO:0000256" key="1">
    <source>
        <dbReference type="SAM" id="Phobius"/>
    </source>
</evidence>
<sequence>MGDKKIACYRCDKEIKDKTDLVVANKFKLKPFHKKCFNKHIDEKRQRGTMFYDPLPVNSKRGTTMALVFVFLILLFTFVIKVNYLAYFLCFIYPFYRLMSWAMFEAKLS</sequence>
<keyword evidence="1" id="KW-1133">Transmembrane helix</keyword>
<dbReference type="STRING" id="237069.SAMN05216498_2269"/>
<organism evidence="2 3">
    <name type="scientific">Tenuibacillus multivorans</name>
    <dbReference type="NCBI Taxonomy" id="237069"/>
    <lineage>
        <taxon>Bacteria</taxon>
        <taxon>Bacillati</taxon>
        <taxon>Bacillota</taxon>
        <taxon>Bacilli</taxon>
        <taxon>Bacillales</taxon>
        <taxon>Bacillaceae</taxon>
        <taxon>Tenuibacillus</taxon>
    </lineage>
</organism>
<accession>A0A1H0B988</accession>
<proteinExistence type="predicted"/>
<dbReference type="RefSeq" id="WP_093856701.1">
    <property type="nucleotide sequence ID" value="NZ_BJVZ01000029.1"/>
</dbReference>
<reference evidence="2 3" key="1">
    <citation type="submission" date="2016-10" db="EMBL/GenBank/DDBJ databases">
        <authorList>
            <person name="de Groot N.N."/>
        </authorList>
    </citation>
    <scope>NUCLEOTIDE SEQUENCE [LARGE SCALE GENOMIC DNA]</scope>
    <source>
        <strain evidence="2 3">CGMCC 1.3442</strain>
    </source>
</reference>
<gene>
    <name evidence="2" type="ORF">SAMN05216498_2269</name>
</gene>
<dbReference type="AlphaFoldDB" id="A0A1H0B988"/>
<name>A0A1H0B988_9BACI</name>